<keyword evidence="3" id="KW-1185">Reference proteome</keyword>
<sequence>MMHSKMVEGLPVREGLAPTGPTGVQSSEPAAGGVRRMTWTSLMNENIMRAYFRATGGETGRTGYRAAMYREFLCRKWYCWTRLG</sequence>
<dbReference type="Proteomes" id="UP000838756">
    <property type="component" value="Unassembled WGS sequence"/>
</dbReference>
<evidence type="ECO:0000256" key="1">
    <source>
        <dbReference type="SAM" id="MobiDB-lite"/>
    </source>
</evidence>
<accession>A0A8S4R5T9</accession>
<evidence type="ECO:0000313" key="2">
    <source>
        <dbReference type="EMBL" id="CAH2229457.1"/>
    </source>
</evidence>
<dbReference type="EMBL" id="CAKXAJ010024722">
    <property type="protein sequence ID" value="CAH2229457.1"/>
    <property type="molecule type" value="Genomic_DNA"/>
</dbReference>
<evidence type="ECO:0000313" key="3">
    <source>
        <dbReference type="Proteomes" id="UP000838756"/>
    </source>
</evidence>
<protein>
    <submittedName>
        <fullName evidence="2">Jg20845 protein</fullName>
    </submittedName>
</protein>
<proteinExistence type="predicted"/>
<name>A0A8S4R5T9_9NEOP</name>
<organism evidence="2 3">
    <name type="scientific">Pararge aegeria aegeria</name>
    <dbReference type="NCBI Taxonomy" id="348720"/>
    <lineage>
        <taxon>Eukaryota</taxon>
        <taxon>Metazoa</taxon>
        <taxon>Ecdysozoa</taxon>
        <taxon>Arthropoda</taxon>
        <taxon>Hexapoda</taxon>
        <taxon>Insecta</taxon>
        <taxon>Pterygota</taxon>
        <taxon>Neoptera</taxon>
        <taxon>Endopterygota</taxon>
        <taxon>Lepidoptera</taxon>
        <taxon>Glossata</taxon>
        <taxon>Ditrysia</taxon>
        <taxon>Papilionoidea</taxon>
        <taxon>Nymphalidae</taxon>
        <taxon>Satyrinae</taxon>
        <taxon>Satyrini</taxon>
        <taxon>Parargina</taxon>
        <taxon>Pararge</taxon>
    </lineage>
</organism>
<gene>
    <name evidence="2" type="primary">jg20845</name>
    <name evidence="2" type="ORF">PAEG_LOCUS8924</name>
</gene>
<reference evidence="2" key="1">
    <citation type="submission" date="2022-03" db="EMBL/GenBank/DDBJ databases">
        <authorList>
            <person name="Lindestad O."/>
        </authorList>
    </citation>
    <scope>NUCLEOTIDE SEQUENCE</scope>
</reference>
<dbReference type="OrthoDB" id="6938183at2759"/>
<feature type="region of interest" description="Disordered" evidence="1">
    <location>
        <begin position="1"/>
        <end position="32"/>
    </location>
</feature>
<comment type="caution">
    <text evidence="2">The sequence shown here is derived from an EMBL/GenBank/DDBJ whole genome shotgun (WGS) entry which is preliminary data.</text>
</comment>
<dbReference type="AlphaFoldDB" id="A0A8S4R5T9"/>